<name>A0AAD8LY26_9APIA</name>
<evidence type="ECO:0000256" key="7">
    <source>
        <dbReference type="ARBA" id="ARBA00023136"/>
    </source>
</evidence>
<keyword evidence="8" id="KW-0325">Glycoprotein</keyword>
<comment type="subcellular location">
    <subcellularLocation>
        <location evidence="1">Membrane</location>
        <topology evidence="1">Single-pass type I membrane protein</topology>
    </subcellularLocation>
</comment>
<accession>A0AAD8LY26</accession>
<feature type="chain" id="PRO_5042221901" description="Leucine-rich repeat-containing N-terminal plant-type domain-containing protein" evidence="9">
    <location>
        <begin position="25"/>
        <end position="120"/>
    </location>
</feature>
<feature type="domain" description="Leucine-rich repeat-containing N-terminal plant-type" evidence="10">
    <location>
        <begin position="41"/>
        <end position="93"/>
    </location>
</feature>
<evidence type="ECO:0000256" key="5">
    <source>
        <dbReference type="ARBA" id="ARBA00022737"/>
    </source>
</evidence>
<dbReference type="AlphaFoldDB" id="A0AAD8LY26"/>
<reference evidence="11" key="2">
    <citation type="submission" date="2023-05" db="EMBL/GenBank/DDBJ databases">
        <authorList>
            <person name="Schelkunov M.I."/>
        </authorList>
    </citation>
    <scope>NUCLEOTIDE SEQUENCE</scope>
    <source>
        <strain evidence="11">Hsosn_3</strain>
        <tissue evidence="11">Leaf</tissue>
    </source>
</reference>
<keyword evidence="2" id="KW-0433">Leucine-rich repeat</keyword>
<organism evidence="11 12">
    <name type="scientific">Heracleum sosnowskyi</name>
    <dbReference type="NCBI Taxonomy" id="360622"/>
    <lineage>
        <taxon>Eukaryota</taxon>
        <taxon>Viridiplantae</taxon>
        <taxon>Streptophyta</taxon>
        <taxon>Embryophyta</taxon>
        <taxon>Tracheophyta</taxon>
        <taxon>Spermatophyta</taxon>
        <taxon>Magnoliopsida</taxon>
        <taxon>eudicotyledons</taxon>
        <taxon>Gunneridae</taxon>
        <taxon>Pentapetalae</taxon>
        <taxon>asterids</taxon>
        <taxon>campanulids</taxon>
        <taxon>Apiales</taxon>
        <taxon>Apiaceae</taxon>
        <taxon>Apioideae</taxon>
        <taxon>apioid superclade</taxon>
        <taxon>Tordylieae</taxon>
        <taxon>Tordyliinae</taxon>
        <taxon>Heracleum</taxon>
    </lineage>
</organism>
<keyword evidence="5" id="KW-0677">Repeat</keyword>
<evidence type="ECO:0000256" key="4">
    <source>
        <dbReference type="ARBA" id="ARBA00022729"/>
    </source>
</evidence>
<dbReference type="InterPro" id="IPR046956">
    <property type="entry name" value="RLP23-like"/>
</dbReference>
<evidence type="ECO:0000256" key="6">
    <source>
        <dbReference type="ARBA" id="ARBA00022989"/>
    </source>
</evidence>
<keyword evidence="7" id="KW-0472">Membrane</keyword>
<evidence type="ECO:0000313" key="12">
    <source>
        <dbReference type="Proteomes" id="UP001237642"/>
    </source>
</evidence>
<evidence type="ECO:0000256" key="2">
    <source>
        <dbReference type="ARBA" id="ARBA00022614"/>
    </source>
</evidence>
<comment type="caution">
    <text evidence="11">The sequence shown here is derived from an EMBL/GenBank/DDBJ whole genome shotgun (WGS) entry which is preliminary data.</text>
</comment>
<proteinExistence type="predicted"/>
<protein>
    <recommendedName>
        <fullName evidence="10">Leucine-rich repeat-containing N-terminal plant-type domain-containing protein</fullName>
    </recommendedName>
</protein>
<dbReference type="GO" id="GO:0016020">
    <property type="term" value="C:membrane"/>
    <property type="evidence" value="ECO:0007669"/>
    <property type="project" value="UniProtKB-SubCell"/>
</dbReference>
<dbReference type="InterPro" id="IPR013210">
    <property type="entry name" value="LRR_N_plant-typ"/>
</dbReference>
<dbReference type="PANTHER" id="PTHR48061:SF12">
    <property type="entry name" value="DISEASE RESISTANCE LIKE PROTEIN"/>
    <property type="match status" value="1"/>
</dbReference>
<dbReference type="Gene3D" id="3.80.10.10">
    <property type="entry name" value="Ribonuclease Inhibitor"/>
    <property type="match status" value="1"/>
</dbReference>
<evidence type="ECO:0000259" key="10">
    <source>
        <dbReference type="Pfam" id="PF08263"/>
    </source>
</evidence>
<feature type="signal peptide" evidence="9">
    <location>
        <begin position="1"/>
        <end position="24"/>
    </location>
</feature>
<evidence type="ECO:0000256" key="3">
    <source>
        <dbReference type="ARBA" id="ARBA00022692"/>
    </source>
</evidence>
<dbReference type="EMBL" id="JAUIZM010000011">
    <property type="protein sequence ID" value="KAK1354765.1"/>
    <property type="molecule type" value="Genomic_DNA"/>
</dbReference>
<gene>
    <name evidence="11" type="ORF">POM88_048021</name>
</gene>
<keyword evidence="12" id="KW-1185">Reference proteome</keyword>
<dbReference type="InterPro" id="IPR032675">
    <property type="entry name" value="LRR_dom_sf"/>
</dbReference>
<reference evidence="11" key="1">
    <citation type="submission" date="2023-02" db="EMBL/GenBank/DDBJ databases">
        <title>Genome of toxic invasive species Heracleum sosnowskyi carries increased number of genes despite the absence of recent whole-genome duplications.</title>
        <authorList>
            <person name="Schelkunov M."/>
            <person name="Shtratnikova V."/>
            <person name="Makarenko M."/>
            <person name="Klepikova A."/>
            <person name="Omelchenko D."/>
            <person name="Novikova G."/>
            <person name="Obukhova E."/>
            <person name="Bogdanov V."/>
            <person name="Penin A."/>
            <person name="Logacheva M."/>
        </authorList>
    </citation>
    <scope>NUCLEOTIDE SEQUENCE</scope>
    <source>
        <strain evidence="11">Hsosn_3</strain>
        <tissue evidence="11">Leaf</tissue>
    </source>
</reference>
<dbReference type="PANTHER" id="PTHR48061">
    <property type="entry name" value="LEUCINE-RICH REPEAT RECEPTOR PROTEIN KINASE EMS1-LIKE-RELATED"/>
    <property type="match status" value="1"/>
</dbReference>
<evidence type="ECO:0000313" key="11">
    <source>
        <dbReference type="EMBL" id="KAK1354765.1"/>
    </source>
</evidence>
<dbReference type="Pfam" id="PF08263">
    <property type="entry name" value="LRRNT_2"/>
    <property type="match status" value="1"/>
</dbReference>
<dbReference type="Proteomes" id="UP001237642">
    <property type="component" value="Unassembled WGS sequence"/>
</dbReference>
<evidence type="ECO:0000256" key="8">
    <source>
        <dbReference type="ARBA" id="ARBA00023180"/>
    </source>
</evidence>
<sequence length="120" mass="13245">MSKCMWLFSITMTLFLQHLDVVAGSSSYNATTTTYLSHDMQKLALFQFKFGLAIDASASNSTDCDSWLTHLHPKTMNWSMSSDYCTWDGVICDQVTGDVIGLDLTCSKLAGVIPSNNTPF</sequence>
<evidence type="ECO:0000256" key="1">
    <source>
        <dbReference type="ARBA" id="ARBA00004479"/>
    </source>
</evidence>
<keyword evidence="6" id="KW-1133">Transmembrane helix</keyword>
<evidence type="ECO:0000256" key="9">
    <source>
        <dbReference type="SAM" id="SignalP"/>
    </source>
</evidence>
<keyword evidence="3" id="KW-0812">Transmembrane</keyword>
<keyword evidence="4 9" id="KW-0732">Signal</keyword>